<dbReference type="PANTHER" id="PTHR33595">
    <property type="entry name" value="VON WILLEBRAND FACTOR A DOMAIN PROTEIN"/>
    <property type="match status" value="1"/>
</dbReference>
<evidence type="ECO:0000259" key="2">
    <source>
        <dbReference type="Pfam" id="PF25821"/>
    </source>
</evidence>
<dbReference type="AlphaFoldDB" id="A0ABD3BJD6"/>
<comment type="caution">
    <text evidence="3">The sequence shown here is derived from an EMBL/GenBank/DDBJ whole genome shotgun (WGS) entry which is preliminary data.</text>
</comment>
<organism evidence="3 4">
    <name type="scientific">Castilleja foliolosa</name>
    <dbReference type="NCBI Taxonomy" id="1961234"/>
    <lineage>
        <taxon>Eukaryota</taxon>
        <taxon>Viridiplantae</taxon>
        <taxon>Streptophyta</taxon>
        <taxon>Embryophyta</taxon>
        <taxon>Tracheophyta</taxon>
        <taxon>Spermatophyta</taxon>
        <taxon>Magnoliopsida</taxon>
        <taxon>eudicotyledons</taxon>
        <taxon>Gunneridae</taxon>
        <taxon>Pentapetalae</taxon>
        <taxon>asterids</taxon>
        <taxon>lamiids</taxon>
        <taxon>Lamiales</taxon>
        <taxon>Orobanchaceae</taxon>
        <taxon>Pedicularideae</taxon>
        <taxon>Castillejinae</taxon>
        <taxon>Castilleja</taxon>
    </lineage>
</organism>
<evidence type="ECO:0000313" key="4">
    <source>
        <dbReference type="Proteomes" id="UP001632038"/>
    </source>
</evidence>
<protein>
    <recommendedName>
        <fullName evidence="2">DUF7950 domain-containing protein</fullName>
    </recommendedName>
</protein>
<feature type="domain" description="DUF7950" evidence="2">
    <location>
        <begin position="239"/>
        <end position="370"/>
    </location>
</feature>
<dbReference type="EMBL" id="JAVIJP010000081">
    <property type="protein sequence ID" value="KAL3617550.1"/>
    <property type="molecule type" value="Genomic_DNA"/>
</dbReference>
<keyword evidence="4" id="KW-1185">Reference proteome</keyword>
<evidence type="ECO:0000313" key="3">
    <source>
        <dbReference type="EMBL" id="KAL3617550.1"/>
    </source>
</evidence>
<dbReference type="PANTHER" id="PTHR33595:SF7">
    <property type="entry name" value="OS12G0242500 PROTEIN"/>
    <property type="match status" value="1"/>
</dbReference>
<reference evidence="4" key="1">
    <citation type="journal article" date="2024" name="IScience">
        <title>Strigolactones Initiate the Formation of Haustorium-like Structures in Castilleja.</title>
        <authorList>
            <person name="Buerger M."/>
            <person name="Peterson D."/>
            <person name="Chory J."/>
        </authorList>
    </citation>
    <scope>NUCLEOTIDE SEQUENCE [LARGE SCALE GENOMIC DNA]</scope>
</reference>
<gene>
    <name evidence="3" type="ORF">CASFOL_037871</name>
</gene>
<accession>A0ABD3BJD6</accession>
<name>A0ABD3BJD6_9LAMI</name>
<proteinExistence type="predicted"/>
<evidence type="ECO:0000256" key="1">
    <source>
        <dbReference type="SAM" id="MobiDB-lite"/>
    </source>
</evidence>
<dbReference type="InterPro" id="IPR057710">
    <property type="entry name" value="DUF7950"/>
</dbReference>
<dbReference type="Proteomes" id="UP001632038">
    <property type="component" value="Unassembled WGS sequence"/>
</dbReference>
<sequence>MPFLSFGTRLITHTTPSTWRHLPLPIFHFKSRPSTYASFWNFLNVHDAPCVQPYIGYVPPSELRKTPHLKFSLALKWAPSIPLSHWPNFTRVVLLAFSSHVPLALSRYAGGAYDMSKVDRIMLRFRPIAPKPAFIDGSISGGGNSGSVAFPVKSGRGKRRKSAKYGCNNDTVSEKSNRGRRKKLSPENTESGGSVTGEEKDVKTLPLMPVEPDAAEVPSVRNEGSGGDTVTPVAAAVVVRSWVKVECVADTWAEAAGCYGYGGMRRTDEERVMNLHLDTCPGFISDGQNRVRWMNAAYRRMVSAEMEEVAACVVVEKGVVVPEGCAGFTCRVRVVTCGGKDKSVKTVPCDVWRMDGGGFAWRLDTAAALSLWVGDH</sequence>
<feature type="region of interest" description="Disordered" evidence="1">
    <location>
        <begin position="146"/>
        <end position="204"/>
    </location>
</feature>
<dbReference type="Pfam" id="PF25821">
    <property type="entry name" value="DUF7950"/>
    <property type="match status" value="1"/>
</dbReference>